<dbReference type="GO" id="GO:0016020">
    <property type="term" value="C:membrane"/>
    <property type="evidence" value="ECO:0007669"/>
    <property type="project" value="UniProtKB-SubCell"/>
</dbReference>
<dbReference type="GO" id="GO:0005783">
    <property type="term" value="C:endoplasmic reticulum"/>
    <property type="evidence" value="ECO:0007669"/>
    <property type="project" value="TreeGrafter"/>
</dbReference>
<evidence type="ECO:0000256" key="3">
    <source>
        <dbReference type="ARBA" id="ARBA00022692"/>
    </source>
</evidence>
<dbReference type="PROSITE" id="PS50216">
    <property type="entry name" value="DHHC"/>
    <property type="match status" value="1"/>
</dbReference>
<evidence type="ECO:0000256" key="5">
    <source>
        <dbReference type="ARBA" id="ARBA00023136"/>
    </source>
</evidence>
<feature type="transmembrane region" description="Helical" evidence="10">
    <location>
        <begin position="59"/>
        <end position="78"/>
    </location>
</feature>
<feature type="transmembrane region" description="Helical" evidence="10">
    <location>
        <begin position="20"/>
        <end position="38"/>
    </location>
</feature>
<dbReference type="HOGENOM" id="CLU_806864_0_0_1"/>
<comment type="catalytic activity">
    <reaction evidence="9 10">
        <text>L-cysteinyl-[protein] + hexadecanoyl-CoA = S-hexadecanoyl-L-cysteinyl-[protein] + CoA</text>
        <dbReference type="Rhea" id="RHEA:36683"/>
        <dbReference type="Rhea" id="RHEA-COMP:10131"/>
        <dbReference type="Rhea" id="RHEA-COMP:11032"/>
        <dbReference type="ChEBI" id="CHEBI:29950"/>
        <dbReference type="ChEBI" id="CHEBI:57287"/>
        <dbReference type="ChEBI" id="CHEBI:57379"/>
        <dbReference type="ChEBI" id="CHEBI:74151"/>
        <dbReference type="EC" id="2.3.1.225"/>
    </reaction>
</comment>
<keyword evidence="6" id="KW-0564">Palmitate</keyword>
<evidence type="ECO:0000259" key="11">
    <source>
        <dbReference type="Pfam" id="PF01529"/>
    </source>
</evidence>
<dbReference type="PANTHER" id="PTHR22883">
    <property type="entry name" value="ZINC FINGER DHHC DOMAIN CONTAINING PROTEIN"/>
    <property type="match status" value="1"/>
</dbReference>
<keyword evidence="13" id="KW-1185">Reference proteome</keyword>
<evidence type="ECO:0000256" key="7">
    <source>
        <dbReference type="ARBA" id="ARBA00023288"/>
    </source>
</evidence>
<protein>
    <recommendedName>
        <fullName evidence="10">Palmitoyltransferase</fullName>
        <ecNumber evidence="10">2.3.1.225</ecNumber>
    </recommendedName>
</protein>
<feature type="transmembrane region" description="Helical" evidence="10">
    <location>
        <begin position="253"/>
        <end position="281"/>
    </location>
</feature>
<dbReference type="InterPro" id="IPR039859">
    <property type="entry name" value="PFA4/ZDH16/20/ERF2-like"/>
</dbReference>
<keyword evidence="5 10" id="KW-0472">Membrane</keyword>
<gene>
    <name evidence="12" type="ORF">RirG_174690</name>
</gene>
<dbReference type="STRING" id="1432141.A0A015M2I8"/>
<organism evidence="12 13">
    <name type="scientific">Rhizophagus irregularis (strain DAOM 197198w)</name>
    <name type="common">Glomus intraradices</name>
    <dbReference type="NCBI Taxonomy" id="1432141"/>
    <lineage>
        <taxon>Eukaryota</taxon>
        <taxon>Fungi</taxon>
        <taxon>Fungi incertae sedis</taxon>
        <taxon>Mucoromycota</taxon>
        <taxon>Glomeromycotina</taxon>
        <taxon>Glomeromycetes</taxon>
        <taxon>Glomerales</taxon>
        <taxon>Glomeraceae</taxon>
        <taxon>Rhizophagus</taxon>
    </lineage>
</organism>
<dbReference type="GO" id="GO:0019706">
    <property type="term" value="F:protein-cysteine S-palmitoyltransferase activity"/>
    <property type="evidence" value="ECO:0007669"/>
    <property type="project" value="UniProtKB-EC"/>
</dbReference>
<evidence type="ECO:0000256" key="2">
    <source>
        <dbReference type="ARBA" id="ARBA00022679"/>
    </source>
</evidence>
<evidence type="ECO:0000313" key="12">
    <source>
        <dbReference type="EMBL" id="EXX61038.1"/>
    </source>
</evidence>
<feature type="transmembrane region" description="Helical" evidence="10">
    <location>
        <begin position="205"/>
        <end position="233"/>
    </location>
</feature>
<comment type="similarity">
    <text evidence="10">Belongs to the DHHC palmitoyltransferase family.</text>
</comment>
<dbReference type="GO" id="GO:0006612">
    <property type="term" value="P:protein targeting to membrane"/>
    <property type="evidence" value="ECO:0007669"/>
    <property type="project" value="TreeGrafter"/>
</dbReference>
<dbReference type="GO" id="GO:0005794">
    <property type="term" value="C:Golgi apparatus"/>
    <property type="evidence" value="ECO:0007669"/>
    <property type="project" value="TreeGrafter"/>
</dbReference>
<accession>A0A015M2I8</accession>
<dbReference type="Proteomes" id="UP000022910">
    <property type="component" value="Unassembled WGS sequence"/>
</dbReference>
<comment type="domain">
    <text evidence="10">The DHHC domain is required for palmitoyltransferase activity.</text>
</comment>
<keyword evidence="3 10" id="KW-0812">Transmembrane</keyword>
<name>A0A015M2I8_RHIIW</name>
<reference evidence="12 13" key="1">
    <citation type="submission" date="2014-02" db="EMBL/GenBank/DDBJ databases">
        <title>Single nucleus genome sequencing reveals high similarity among nuclei of an endomycorrhizal fungus.</title>
        <authorList>
            <person name="Lin K."/>
            <person name="Geurts R."/>
            <person name="Zhang Z."/>
            <person name="Limpens E."/>
            <person name="Saunders D.G."/>
            <person name="Mu D."/>
            <person name="Pang E."/>
            <person name="Cao H."/>
            <person name="Cha H."/>
            <person name="Lin T."/>
            <person name="Zhou Q."/>
            <person name="Shang Y."/>
            <person name="Li Y."/>
            <person name="Ivanov S."/>
            <person name="Sharma T."/>
            <person name="Velzen R.V."/>
            <person name="Ruijter N.D."/>
            <person name="Aanen D.K."/>
            <person name="Win J."/>
            <person name="Kamoun S."/>
            <person name="Bisseling T."/>
            <person name="Huang S."/>
        </authorList>
    </citation>
    <scope>NUCLEOTIDE SEQUENCE [LARGE SCALE GENOMIC DNA]</scope>
    <source>
        <strain evidence="13">DAOM197198w</strain>
    </source>
</reference>
<evidence type="ECO:0000256" key="4">
    <source>
        <dbReference type="ARBA" id="ARBA00022989"/>
    </source>
</evidence>
<keyword evidence="2 10" id="KW-0808">Transferase</keyword>
<evidence type="ECO:0000256" key="6">
    <source>
        <dbReference type="ARBA" id="ARBA00023139"/>
    </source>
</evidence>
<evidence type="ECO:0000256" key="8">
    <source>
        <dbReference type="ARBA" id="ARBA00023315"/>
    </source>
</evidence>
<dbReference type="PANTHER" id="PTHR22883:SF203">
    <property type="entry name" value="PALMITOYLTRANSFERASE"/>
    <property type="match status" value="1"/>
</dbReference>
<evidence type="ECO:0000256" key="9">
    <source>
        <dbReference type="ARBA" id="ARBA00048048"/>
    </source>
</evidence>
<keyword evidence="4 10" id="KW-1133">Transmembrane helix</keyword>
<keyword evidence="7" id="KW-0449">Lipoprotein</keyword>
<comment type="subcellular location">
    <subcellularLocation>
        <location evidence="1">Membrane</location>
        <topology evidence="1">Multi-pass membrane protein</topology>
    </subcellularLocation>
</comment>
<dbReference type="AlphaFoldDB" id="A0A015M2I8"/>
<feature type="transmembrane region" description="Helical" evidence="10">
    <location>
        <begin position="109"/>
        <end position="129"/>
    </location>
</feature>
<evidence type="ECO:0000256" key="10">
    <source>
        <dbReference type="RuleBase" id="RU079119"/>
    </source>
</evidence>
<dbReference type="Pfam" id="PF01529">
    <property type="entry name" value="DHHC"/>
    <property type="match status" value="1"/>
</dbReference>
<evidence type="ECO:0000313" key="13">
    <source>
        <dbReference type="Proteomes" id="UP000022910"/>
    </source>
</evidence>
<dbReference type="EMBL" id="JEMT01025811">
    <property type="protein sequence ID" value="EXX61038.1"/>
    <property type="molecule type" value="Genomic_DNA"/>
</dbReference>
<comment type="caution">
    <text evidence="12">The sequence shown here is derived from an EMBL/GenBank/DDBJ whole genome shotgun (WGS) entry which is preliminary data.</text>
</comment>
<evidence type="ECO:0000256" key="1">
    <source>
        <dbReference type="ARBA" id="ARBA00004141"/>
    </source>
</evidence>
<proteinExistence type="inferred from homology"/>
<sequence length="368" mass="43671">MKYHRLPRSSSGHGFTSSDTWLNYFTCFNLFFFSSANSHFKRTTNAWYRTHGYHTPFDIWLVLQWIVIIILITGYYGFSIKFIVKDEEYEEQAFLKEYDVYNVHRRSTWNFLGFFFIFIVIFTSIKVSLTDTADARVMREGKERDMSYARTTGIPVVVDGWCYICRSNVGSGTRHCKYCNKCVKGFDHHCRWLNCCIAEANYRTFILFIISSFIASTMSLWLALCAINVYFGAETVDDYFMSLYEIFSPSTPYIIVIGLFINLILIIVSLCVVLFVGHLLFFHIRLYLMDMTTVEYLSHQQQGRYYSDNYEDEDDENPWRRPYYPNPWRRRIMGGIRKLYIFARCCKKKSKYKYRGRDSVYGFDVNNV</sequence>
<keyword evidence="8 10" id="KW-0012">Acyltransferase</keyword>
<feature type="domain" description="Palmitoyltransferase DHHC" evidence="11">
    <location>
        <begin position="161"/>
        <end position="299"/>
    </location>
</feature>
<dbReference type="OrthoDB" id="9909019at2759"/>
<dbReference type="EC" id="2.3.1.225" evidence="10"/>
<dbReference type="InterPro" id="IPR001594">
    <property type="entry name" value="Palmitoyltrfase_DHHC"/>
</dbReference>